<comment type="caution">
    <text evidence="1">The sequence shown here is derived from an EMBL/GenBank/DDBJ whole genome shotgun (WGS) entry which is preliminary data.</text>
</comment>
<evidence type="ECO:0000313" key="2">
    <source>
        <dbReference type="Proteomes" id="UP001570071"/>
    </source>
</evidence>
<proteinExistence type="predicted"/>
<protein>
    <submittedName>
        <fullName evidence="1">Uncharacterized protein</fullName>
    </submittedName>
</protein>
<name>A0ABV4MQU9_9VIBR</name>
<sequence>MENQLNFLITQYLTNRMEGMYSPLAQFVHELEIKLFRERVEKIDFIPRDTVRLTNRAKLALVSCIFRGELLNNLLDNLDCFEVTIGKHMLVHDSDEICVEPGIGKFGYPQWLSDDLNRVTMAIQQKISFFKEQLERDAKYLAINLGALKKKHGQKEVLRSITHGRCTLVISKETRHFESEDYYNSDRMLAALDMVATASGDLFTVCYDVYWDGKLAHNTAMEGYMTKSGVSPLKACTKSIYRMAKEAMFCARIKLQSKGDVKTAEEKQSDKLFACLNLGTIH</sequence>
<dbReference type="EMBL" id="JBFSSG010000001">
    <property type="protein sequence ID" value="MEZ8719500.1"/>
    <property type="molecule type" value="Genomic_DNA"/>
</dbReference>
<accession>A0ABV4MQU9</accession>
<evidence type="ECO:0000313" key="1">
    <source>
        <dbReference type="EMBL" id="MEZ8719500.1"/>
    </source>
</evidence>
<dbReference type="Proteomes" id="UP001570071">
    <property type="component" value="Unassembled WGS sequence"/>
</dbReference>
<reference evidence="1 2" key="1">
    <citation type="journal article" date="2024" name="ISME J.">
        <title>Tailless and filamentous prophages are predominant in marine Vibrio.</title>
        <authorList>
            <person name="Steensen K."/>
            <person name="Seneca J."/>
            <person name="Bartlau N."/>
            <person name="Yu X.A."/>
            <person name="Hussain F.A."/>
            <person name="Polz M.F."/>
        </authorList>
    </citation>
    <scope>NUCLEOTIDE SEQUENCE [LARGE SCALE GENOMIC DNA]</scope>
    <source>
        <strain evidence="1 2">10N.239.312.F12</strain>
    </source>
</reference>
<gene>
    <name evidence="1" type="ORF">AB6D66_00380</name>
</gene>
<keyword evidence="2" id="KW-1185">Reference proteome</keyword>
<dbReference type="RefSeq" id="WP_269337254.1">
    <property type="nucleotide sequence ID" value="NZ_JBFSSG010000001.1"/>
</dbReference>
<organism evidence="1 2">
    <name type="scientific">Vibrio pomeroyi</name>
    <dbReference type="NCBI Taxonomy" id="198832"/>
    <lineage>
        <taxon>Bacteria</taxon>
        <taxon>Pseudomonadati</taxon>
        <taxon>Pseudomonadota</taxon>
        <taxon>Gammaproteobacteria</taxon>
        <taxon>Vibrionales</taxon>
        <taxon>Vibrionaceae</taxon>
        <taxon>Vibrio</taxon>
    </lineage>
</organism>